<dbReference type="EMBL" id="JACHID010000002">
    <property type="protein sequence ID" value="MBB5021253.1"/>
    <property type="molecule type" value="Genomic_DNA"/>
</dbReference>
<reference evidence="2 3" key="1">
    <citation type="submission" date="2020-08" db="EMBL/GenBank/DDBJ databases">
        <title>Genomic Encyclopedia of Type Strains, Phase IV (KMG-IV): sequencing the most valuable type-strain genomes for metagenomic binning, comparative biology and taxonomic classification.</title>
        <authorList>
            <person name="Goeker M."/>
        </authorList>
    </citation>
    <scope>NUCLEOTIDE SEQUENCE [LARGE SCALE GENOMIC DNA]</scope>
    <source>
        <strain evidence="2 3">DSM 22071</strain>
    </source>
</reference>
<dbReference type="Proteomes" id="UP000528322">
    <property type="component" value="Unassembled WGS sequence"/>
</dbReference>
<sequence length="182" mass="20162">MTRKLDRSNTLLLVIDIQGKLAQIMPRREQILRNTAIAIQGFHILQAPVCCTEQYPKGLGHTDPAITEHLNASDPVLEKITFSACTDEVNKLLSEKHIQNVVVCGIETHICVFQSVRALVENGYGVFLLQDAVGSRSEENYQNGIDLARQMGAIITNTESVLFDLLGQAGSDEFKQISRLVK</sequence>
<organism evidence="2 3">
    <name type="scientific">Desulfurispira natronophila</name>
    <dbReference type="NCBI Taxonomy" id="682562"/>
    <lineage>
        <taxon>Bacteria</taxon>
        <taxon>Pseudomonadati</taxon>
        <taxon>Chrysiogenota</taxon>
        <taxon>Chrysiogenia</taxon>
        <taxon>Chrysiogenales</taxon>
        <taxon>Chrysiogenaceae</taxon>
        <taxon>Desulfurispira</taxon>
    </lineage>
</organism>
<dbReference type="PANTHER" id="PTHR14119">
    <property type="entry name" value="HYDROLASE"/>
    <property type="match status" value="1"/>
</dbReference>
<dbReference type="Gene3D" id="3.40.50.850">
    <property type="entry name" value="Isochorismatase-like"/>
    <property type="match status" value="1"/>
</dbReference>
<dbReference type="InterPro" id="IPR036380">
    <property type="entry name" value="Isochorismatase-like_sf"/>
</dbReference>
<evidence type="ECO:0000313" key="3">
    <source>
        <dbReference type="Proteomes" id="UP000528322"/>
    </source>
</evidence>
<dbReference type="InterPro" id="IPR000868">
    <property type="entry name" value="Isochorismatase-like_dom"/>
</dbReference>
<keyword evidence="3" id="KW-1185">Reference proteome</keyword>
<name>A0A7W7Y395_9BACT</name>
<protein>
    <submittedName>
        <fullName evidence="2">Nicotinamidase-related amidase</fullName>
    </submittedName>
</protein>
<dbReference type="RefSeq" id="WP_183729614.1">
    <property type="nucleotide sequence ID" value="NZ_JACHID010000002.1"/>
</dbReference>
<gene>
    <name evidence="2" type="ORF">HNR37_000559</name>
</gene>
<proteinExistence type="predicted"/>
<comment type="caution">
    <text evidence="2">The sequence shown here is derived from an EMBL/GenBank/DDBJ whole genome shotgun (WGS) entry which is preliminary data.</text>
</comment>
<evidence type="ECO:0000259" key="1">
    <source>
        <dbReference type="Pfam" id="PF00857"/>
    </source>
</evidence>
<dbReference type="PANTHER" id="PTHR14119:SF3">
    <property type="entry name" value="ISOCHORISMATASE DOMAIN-CONTAINING PROTEIN 2"/>
    <property type="match status" value="1"/>
</dbReference>
<dbReference type="SUPFAM" id="SSF52499">
    <property type="entry name" value="Isochorismatase-like hydrolases"/>
    <property type="match status" value="1"/>
</dbReference>
<dbReference type="InterPro" id="IPR050993">
    <property type="entry name" value="Isochorismatase_domain"/>
</dbReference>
<dbReference type="AlphaFoldDB" id="A0A7W7Y395"/>
<feature type="domain" description="Isochorismatase-like" evidence="1">
    <location>
        <begin position="10"/>
        <end position="159"/>
    </location>
</feature>
<dbReference type="Pfam" id="PF00857">
    <property type="entry name" value="Isochorismatase"/>
    <property type="match status" value="1"/>
</dbReference>
<accession>A0A7W7Y395</accession>
<evidence type="ECO:0000313" key="2">
    <source>
        <dbReference type="EMBL" id="MBB5021253.1"/>
    </source>
</evidence>